<accession>A0ABN7EAE6</accession>
<evidence type="ECO:0008006" key="3">
    <source>
        <dbReference type="Google" id="ProtNLM"/>
    </source>
</evidence>
<evidence type="ECO:0000313" key="2">
    <source>
        <dbReference type="Proteomes" id="UP001189122"/>
    </source>
</evidence>
<dbReference type="Proteomes" id="UP001189122">
    <property type="component" value="Unassembled WGS sequence"/>
</dbReference>
<evidence type="ECO:0000313" key="1">
    <source>
        <dbReference type="EMBL" id="CAA6674854.1"/>
    </source>
</evidence>
<gene>
    <name evidence="1" type="ORF">SI7747_UN021212</name>
</gene>
<keyword evidence="2" id="KW-1185">Reference proteome</keyword>
<protein>
    <recommendedName>
        <fullName evidence="3">Secreted protein</fullName>
    </recommendedName>
</protein>
<comment type="caution">
    <text evidence="1">The sequence shown here is derived from an EMBL/GenBank/DDBJ whole genome shotgun (WGS) entry which is preliminary data.</text>
</comment>
<reference evidence="2" key="1">
    <citation type="journal article" date="2020" name="Sci. Rep.">
        <title>Chromosome-scale genome assembly for the duckweed Spirodela intermedia, integrating cytogenetic maps, PacBio and Oxford Nanopore libraries.</title>
        <authorList>
            <person name="Hoang P.T.N."/>
            <person name="Fiebig A."/>
            <person name="Novak P."/>
            <person name="Macas J."/>
            <person name="Cao H.X."/>
            <person name="Stepanenko A."/>
            <person name="Chen G."/>
            <person name="Borisjuk N."/>
            <person name="Scholz U."/>
            <person name="Schubert I."/>
        </authorList>
    </citation>
    <scope>NUCLEOTIDE SEQUENCE [LARGE SCALE GENOMIC DNA]</scope>
</reference>
<proteinExistence type="predicted"/>
<name>A0ABN7EAE6_SPIIN</name>
<sequence length="82" mass="8729">MRCCSKTSFLWRRIVVLAAMELAAMVGLMIVPSSLLLSGSLHAASCSASSASLWLTPSTSSSLLWSCHGGHQGLPRRSRLTP</sequence>
<organism evidence="1 2">
    <name type="scientific">Spirodela intermedia</name>
    <name type="common">Intermediate duckweed</name>
    <dbReference type="NCBI Taxonomy" id="51605"/>
    <lineage>
        <taxon>Eukaryota</taxon>
        <taxon>Viridiplantae</taxon>
        <taxon>Streptophyta</taxon>
        <taxon>Embryophyta</taxon>
        <taxon>Tracheophyta</taxon>
        <taxon>Spermatophyta</taxon>
        <taxon>Magnoliopsida</taxon>
        <taxon>Liliopsida</taxon>
        <taxon>Araceae</taxon>
        <taxon>Lemnoideae</taxon>
        <taxon>Spirodela</taxon>
    </lineage>
</organism>
<dbReference type="EMBL" id="CACRZD030000162">
    <property type="protein sequence ID" value="CAA6674854.1"/>
    <property type="molecule type" value="Genomic_DNA"/>
</dbReference>